<keyword evidence="4" id="KW-0109">Calcium transport</keyword>
<keyword evidence="10" id="KW-0040">ANK repeat</keyword>
<protein>
    <submittedName>
        <fullName evidence="19">Short transient receptor potential channel 3 isoform X3</fullName>
    </submittedName>
</protein>
<dbReference type="InterPro" id="IPR013555">
    <property type="entry name" value="TRP_dom"/>
</dbReference>
<keyword evidence="19" id="KW-0675">Receptor</keyword>
<keyword evidence="14" id="KW-0407">Ion channel</keyword>
<dbReference type="FunFam" id="1.10.287.70:FF:000041">
    <property type="entry name" value="Transient receptor potential cation channel subfamily C member 7"/>
    <property type="match status" value="1"/>
</dbReference>
<keyword evidence="18" id="KW-1185">Reference proteome</keyword>
<dbReference type="AlphaFoldDB" id="A0A2Y9G0F1"/>
<evidence type="ECO:0000256" key="1">
    <source>
        <dbReference type="ARBA" id="ARBA00004651"/>
    </source>
</evidence>
<keyword evidence="9 16" id="KW-1133">Transmembrane helix</keyword>
<evidence type="ECO:0000256" key="8">
    <source>
        <dbReference type="ARBA" id="ARBA00022837"/>
    </source>
</evidence>
<keyword evidence="11" id="KW-0406">Ion transport</keyword>
<dbReference type="GO" id="GO:0007338">
    <property type="term" value="P:single fertilization"/>
    <property type="evidence" value="ECO:0007669"/>
    <property type="project" value="TreeGrafter"/>
</dbReference>
<evidence type="ECO:0000256" key="7">
    <source>
        <dbReference type="ARBA" id="ARBA00022737"/>
    </source>
</evidence>
<keyword evidence="8" id="KW-0106">Calcium</keyword>
<organism evidence="18 19">
    <name type="scientific">Trichechus manatus latirostris</name>
    <name type="common">Florida manatee</name>
    <dbReference type="NCBI Taxonomy" id="127582"/>
    <lineage>
        <taxon>Eukaryota</taxon>
        <taxon>Metazoa</taxon>
        <taxon>Chordata</taxon>
        <taxon>Craniata</taxon>
        <taxon>Vertebrata</taxon>
        <taxon>Euteleostomi</taxon>
        <taxon>Mammalia</taxon>
        <taxon>Eutheria</taxon>
        <taxon>Afrotheria</taxon>
        <taxon>Sirenia</taxon>
        <taxon>Trichechidae</taxon>
        <taxon>Trichechus</taxon>
    </lineage>
</organism>
<evidence type="ECO:0000256" key="5">
    <source>
        <dbReference type="ARBA" id="ARBA00022673"/>
    </source>
</evidence>
<feature type="transmembrane region" description="Helical" evidence="16">
    <location>
        <begin position="513"/>
        <end position="533"/>
    </location>
</feature>
<dbReference type="SMART" id="SM01420">
    <property type="entry name" value="TRP_2"/>
    <property type="match status" value="1"/>
</dbReference>
<feature type="transmembrane region" description="Helical" evidence="16">
    <location>
        <begin position="316"/>
        <end position="335"/>
    </location>
</feature>
<feature type="transmembrane region" description="Helical" evidence="16">
    <location>
        <begin position="404"/>
        <end position="425"/>
    </location>
</feature>
<keyword evidence="13" id="KW-0325">Glycoprotein</keyword>
<dbReference type="Pfam" id="PF08344">
    <property type="entry name" value="TRP_2"/>
    <property type="match status" value="1"/>
</dbReference>
<feature type="transmembrane region" description="Helical" evidence="16">
    <location>
        <begin position="366"/>
        <end position="383"/>
    </location>
</feature>
<dbReference type="Gene3D" id="1.25.40.20">
    <property type="entry name" value="Ankyrin repeat-containing domain"/>
    <property type="match status" value="1"/>
</dbReference>
<evidence type="ECO:0000259" key="17">
    <source>
        <dbReference type="SMART" id="SM01420"/>
    </source>
</evidence>
<sequence length="781" mass="89907">MREKGRRQAVRGPAFMFNDRGTSLTAEEERFLDAAEYGNIPVVRKMLEESKTLNVNCVDYMGQNALQLAVGNEHLEVTELLLKKENLARIGDALLLAISKGYVRIVEAILNHPGFAASKRLTLSPCEQELQDDDFYAYDEDGTRFSPDITPIILAAHCQKYEVVHMLLMKGARIERPHDYFCKCGECTEKQRHDSFSHSRSRINAYKGLASPAYLSLSSEDPVLTALELSNELAKLANIEKEFKNDYRKLSMQCKDFVVGVLDLCRDSEEVEAILNGDLESAEPLEVHRHKSSLSRVKLAIKYEVKKLGKILRSPFMKFVAHAASFIIFLGLLVFNASDRFEGITTLPNITVIDYPKQIFRVKTTQFTWTEMLIMVWVLGMMWSECKELWLEGPREYILQLWNVLDFGMLSVFIAAFTARFLAFLQATKAQQYVDSYIQESDLSEVTLPPEIQYFTYARDKWLPSDPQIISEGLYAIAVVLSFSRIAYILPANESFGPLQISLGRTVKDIFKFMVLFIMVFLAFMIGMFILYSYYLGAKVNAAFTTVEESFKTLFWSIFGLSEVTSVVLKYDHKFIENIGYVLYGIYNVTMVVVLLNMLIAMINSSYQEIEDDSDVEWKFARSKLWLSYFDDGKTLPPPFSLVPSPKSFVYFIMRIINFSRCRRRRLRKDIEMGMGNSKSRLNLFTQSNSRVFESHSFNNILNQPTRYQQIMKRLIKRYVLKAQVDKENDEVNEGELKEIKQDISSLRYELLEDKSQATEELAVLIHKLSEKLNPSMLRCE</sequence>
<evidence type="ECO:0000256" key="12">
    <source>
        <dbReference type="ARBA" id="ARBA00023136"/>
    </source>
</evidence>
<dbReference type="GO" id="GO:0034703">
    <property type="term" value="C:cation channel complex"/>
    <property type="evidence" value="ECO:0007669"/>
    <property type="project" value="TreeGrafter"/>
</dbReference>
<dbReference type="SMART" id="SM00248">
    <property type="entry name" value="ANK"/>
    <property type="match status" value="3"/>
</dbReference>
<dbReference type="PANTHER" id="PTHR10117:SF8">
    <property type="entry name" value="SHORT TRANSIENT RECEPTOR POTENTIAL CHANNEL 3"/>
    <property type="match status" value="1"/>
</dbReference>
<evidence type="ECO:0000256" key="2">
    <source>
        <dbReference type="ARBA" id="ARBA00022448"/>
    </source>
</evidence>
<keyword evidence="3" id="KW-1003">Cell membrane</keyword>
<evidence type="ECO:0000256" key="9">
    <source>
        <dbReference type="ARBA" id="ARBA00022989"/>
    </source>
</evidence>
<dbReference type="GO" id="GO:0051480">
    <property type="term" value="P:regulation of cytosolic calcium ion concentration"/>
    <property type="evidence" value="ECO:0007669"/>
    <property type="project" value="TreeGrafter"/>
</dbReference>
<proteinExistence type="predicted"/>
<dbReference type="Gene3D" id="1.10.287.70">
    <property type="match status" value="1"/>
</dbReference>
<evidence type="ECO:0000313" key="19">
    <source>
        <dbReference type="RefSeq" id="XP_012413998.1"/>
    </source>
</evidence>
<keyword evidence="5" id="KW-0107">Calcium channel</keyword>
<evidence type="ECO:0000313" key="18">
    <source>
        <dbReference type="Proteomes" id="UP000248480"/>
    </source>
</evidence>
<dbReference type="FunFam" id="1.25.40.20:FF:000157">
    <property type="entry name" value="short transient receptor potential channel 6 isoform X1"/>
    <property type="match status" value="1"/>
</dbReference>
<comment type="subcellular location">
    <subcellularLocation>
        <location evidence="1">Cell membrane</location>
        <topology evidence="1">Multi-pass membrane protein</topology>
    </subcellularLocation>
</comment>
<feature type="transmembrane region" description="Helical" evidence="16">
    <location>
        <begin position="640"/>
        <end position="659"/>
    </location>
</feature>
<gene>
    <name evidence="19" type="primary">TRPC3</name>
</gene>
<dbReference type="PRINTS" id="PR01097">
    <property type="entry name" value="TRNSRECEPTRP"/>
</dbReference>
<name>A0A2Y9G0F1_TRIMA</name>
<dbReference type="CTD" id="7222"/>
<dbReference type="GO" id="GO:0070679">
    <property type="term" value="F:inositol 1,4,5 trisphosphate binding"/>
    <property type="evidence" value="ECO:0007669"/>
    <property type="project" value="TreeGrafter"/>
</dbReference>
<keyword evidence="12 16" id="KW-0472">Membrane</keyword>
<evidence type="ECO:0000256" key="16">
    <source>
        <dbReference type="SAM" id="Phobius"/>
    </source>
</evidence>
<dbReference type="GO" id="GO:0005886">
    <property type="term" value="C:plasma membrane"/>
    <property type="evidence" value="ECO:0007669"/>
    <property type="project" value="UniProtKB-SubCell"/>
</dbReference>
<dbReference type="Proteomes" id="UP000248480">
    <property type="component" value="Unplaced"/>
</dbReference>
<evidence type="ECO:0000256" key="14">
    <source>
        <dbReference type="ARBA" id="ARBA00023303"/>
    </source>
</evidence>
<keyword evidence="6 16" id="KW-0812">Transmembrane</keyword>
<evidence type="ECO:0000256" key="13">
    <source>
        <dbReference type="ARBA" id="ARBA00023180"/>
    </source>
</evidence>
<reference evidence="19" key="1">
    <citation type="submission" date="2025-08" db="UniProtKB">
        <authorList>
            <consortium name="RefSeq"/>
        </authorList>
    </citation>
    <scope>IDENTIFICATION</scope>
</reference>
<dbReference type="Pfam" id="PF12796">
    <property type="entry name" value="Ank_2"/>
    <property type="match status" value="1"/>
</dbReference>
<dbReference type="SUPFAM" id="SSF48403">
    <property type="entry name" value="Ankyrin repeat"/>
    <property type="match status" value="1"/>
</dbReference>
<accession>A0A2Y9G0F1</accession>
<keyword evidence="7" id="KW-0677">Repeat</keyword>
<dbReference type="InterPro" id="IPR002153">
    <property type="entry name" value="TRPC_channel"/>
</dbReference>
<feature type="transmembrane region" description="Helical" evidence="16">
    <location>
        <begin position="581"/>
        <end position="603"/>
    </location>
</feature>
<dbReference type="InterPro" id="IPR005821">
    <property type="entry name" value="Ion_trans_dom"/>
</dbReference>
<feature type="transmembrane region" description="Helical" evidence="16">
    <location>
        <begin position="553"/>
        <end position="569"/>
    </location>
</feature>
<evidence type="ECO:0000256" key="6">
    <source>
        <dbReference type="ARBA" id="ARBA00022692"/>
    </source>
</evidence>
<feature type="domain" description="Transient receptor ion channel" evidence="17">
    <location>
        <begin position="182"/>
        <end position="244"/>
    </location>
</feature>
<dbReference type="PANTHER" id="PTHR10117">
    <property type="entry name" value="TRANSIENT RECEPTOR POTENTIAL CHANNEL"/>
    <property type="match status" value="1"/>
</dbReference>
<keyword evidence="2" id="KW-0813">Transport</keyword>
<evidence type="ECO:0000256" key="3">
    <source>
        <dbReference type="ARBA" id="ARBA00022475"/>
    </source>
</evidence>
<dbReference type="RefSeq" id="XP_012413998.1">
    <property type="nucleotide sequence ID" value="XM_012558544.2"/>
</dbReference>
<dbReference type="Pfam" id="PF00520">
    <property type="entry name" value="Ion_trans"/>
    <property type="match status" value="1"/>
</dbReference>
<evidence type="ECO:0000256" key="15">
    <source>
        <dbReference type="ARBA" id="ARBA00036634"/>
    </source>
</evidence>
<dbReference type="GeneID" id="101359495"/>
<evidence type="ECO:0000256" key="10">
    <source>
        <dbReference type="ARBA" id="ARBA00023043"/>
    </source>
</evidence>
<dbReference type="OrthoDB" id="2373987at2759"/>
<dbReference type="InterPro" id="IPR036770">
    <property type="entry name" value="Ankyrin_rpt-contain_sf"/>
</dbReference>
<dbReference type="Pfam" id="PF00023">
    <property type="entry name" value="Ank"/>
    <property type="match status" value="1"/>
</dbReference>
<evidence type="ECO:0000256" key="4">
    <source>
        <dbReference type="ARBA" id="ARBA00022568"/>
    </source>
</evidence>
<dbReference type="GO" id="GO:0015279">
    <property type="term" value="F:store-operated calcium channel activity"/>
    <property type="evidence" value="ECO:0007669"/>
    <property type="project" value="TreeGrafter"/>
</dbReference>
<evidence type="ECO:0000256" key="11">
    <source>
        <dbReference type="ARBA" id="ARBA00023065"/>
    </source>
</evidence>
<dbReference type="InterPro" id="IPR002110">
    <property type="entry name" value="Ankyrin_rpt"/>
</dbReference>
<comment type="catalytic activity">
    <reaction evidence="15">
        <text>Ca(2+)(in) = Ca(2+)(out)</text>
        <dbReference type="Rhea" id="RHEA:29671"/>
        <dbReference type="ChEBI" id="CHEBI:29108"/>
    </reaction>
</comment>